<evidence type="ECO:0000313" key="7">
    <source>
        <dbReference type="EMBL" id="GMS97551.1"/>
    </source>
</evidence>
<dbReference type="GO" id="GO:0016712">
    <property type="term" value="F:oxidoreductase activity, acting on paired donors, with incorporation or reduction of molecular oxygen, reduced flavin or flavoprotein as one donor, and incorporation of one atom of oxygen"/>
    <property type="evidence" value="ECO:0007669"/>
    <property type="project" value="TreeGrafter"/>
</dbReference>
<dbReference type="PROSITE" id="PS00086">
    <property type="entry name" value="CYTOCHROME_P450"/>
    <property type="match status" value="1"/>
</dbReference>
<dbReference type="GO" id="GO:0006805">
    <property type="term" value="P:xenobiotic metabolic process"/>
    <property type="evidence" value="ECO:0007669"/>
    <property type="project" value="TreeGrafter"/>
</dbReference>
<comment type="similarity">
    <text evidence="1 6">Belongs to the cytochrome P450 family.</text>
</comment>
<dbReference type="InterPro" id="IPR036396">
    <property type="entry name" value="Cyt_P450_sf"/>
</dbReference>
<keyword evidence="2 5" id="KW-0479">Metal-binding</keyword>
<dbReference type="EMBL" id="BTSX01000004">
    <property type="protein sequence ID" value="GMS97551.1"/>
    <property type="molecule type" value="Genomic_DNA"/>
</dbReference>
<evidence type="ECO:0000256" key="6">
    <source>
        <dbReference type="RuleBase" id="RU000461"/>
    </source>
</evidence>
<dbReference type="InterPro" id="IPR017972">
    <property type="entry name" value="Cyt_P450_CS"/>
</dbReference>
<dbReference type="PANTHER" id="PTHR24300">
    <property type="entry name" value="CYTOCHROME P450 508A4-RELATED"/>
    <property type="match status" value="1"/>
</dbReference>
<dbReference type="GO" id="GO:0005506">
    <property type="term" value="F:iron ion binding"/>
    <property type="evidence" value="ECO:0007669"/>
    <property type="project" value="InterPro"/>
</dbReference>
<dbReference type="PRINTS" id="PR00463">
    <property type="entry name" value="EP450I"/>
</dbReference>
<dbReference type="GO" id="GO:0020037">
    <property type="term" value="F:heme binding"/>
    <property type="evidence" value="ECO:0007669"/>
    <property type="project" value="InterPro"/>
</dbReference>
<organism evidence="7 8">
    <name type="scientific">Pristionchus entomophagus</name>
    <dbReference type="NCBI Taxonomy" id="358040"/>
    <lineage>
        <taxon>Eukaryota</taxon>
        <taxon>Metazoa</taxon>
        <taxon>Ecdysozoa</taxon>
        <taxon>Nematoda</taxon>
        <taxon>Chromadorea</taxon>
        <taxon>Rhabditida</taxon>
        <taxon>Rhabditina</taxon>
        <taxon>Diplogasteromorpha</taxon>
        <taxon>Diplogasteroidea</taxon>
        <taxon>Neodiplogasteridae</taxon>
        <taxon>Pristionchus</taxon>
    </lineage>
</organism>
<keyword evidence="4 6" id="KW-0503">Monooxygenase</keyword>
<dbReference type="Gene3D" id="1.10.630.10">
    <property type="entry name" value="Cytochrome P450"/>
    <property type="match status" value="1"/>
</dbReference>
<keyword evidence="8" id="KW-1185">Reference proteome</keyword>
<keyword evidence="6" id="KW-0560">Oxidoreductase</keyword>
<dbReference type="InterPro" id="IPR002401">
    <property type="entry name" value="Cyt_P450_E_grp-I"/>
</dbReference>
<dbReference type="Proteomes" id="UP001432027">
    <property type="component" value="Unassembled WGS sequence"/>
</dbReference>
<gene>
    <name evidence="7" type="ORF">PENTCL1PPCAC_19726</name>
</gene>
<dbReference type="PRINTS" id="PR00385">
    <property type="entry name" value="P450"/>
</dbReference>
<comment type="cofactor">
    <cofactor evidence="5">
        <name>heme</name>
        <dbReference type="ChEBI" id="CHEBI:30413"/>
    </cofactor>
</comment>
<feature type="binding site" description="axial binding residue" evidence="5">
    <location>
        <position position="117"/>
    </location>
    <ligand>
        <name>heme</name>
        <dbReference type="ChEBI" id="CHEBI:30413"/>
    </ligand>
    <ligandPart>
        <name>Fe</name>
        <dbReference type="ChEBI" id="CHEBI:18248"/>
    </ligandPart>
</feature>
<evidence type="ECO:0000256" key="2">
    <source>
        <dbReference type="ARBA" id="ARBA00022723"/>
    </source>
</evidence>
<comment type="caution">
    <text evidence="7">The sequence shown here is derived from an EMBL/GenBank/DDBJ whole genome shotgun (WGS) entry which is preliminary data.</text>
</comment>
<proteinExistence type="inferred from homology"/>
<keyword evidence="3 5" id="KW-0408">Iron</keyword>
<sequence length="167" mass="19093">FIRMRSEITSVLQPGDEFVTTEHRPLLPYCQAVIMEVQRLANLVPLNFQRVTSKDITIDGYFLPAGTAVMPQISSVMYNEKIFPDPYNFEPDRFLDAEGKLKSVDQWLPFSIGARRCPGEALAKMEIYLILINILLHFEILPDDSRPIPTMTRTGTTVQKPEDHKLI</sequence>
<keyword evidence="5 6" id="KW-0349">Heme</keyword>
<dbReference type="GO" id="GO:0005737">
    <property type="term" value="C:cytoplasm"/>
    <property type="evidence" value="ECO:0007669"/>
    <property type="project" value="TreeGrafter"/>
</dbReference>
<evidence type="ECO:0000256" key="5">
    <source>
        <dbReference type="PIRSR" id="PIRSR602401-1"/>
    </source>
</evidence>
<evidence type="ECO:0000256" key="1">
    <source>
        <dbReference type="ARBA" id="ARBA00010617"/>
    </source>
</evidence>
<dbReference type="AlphaFoldDB" id="A0AAV5TTE1"/>
<protein>
    <recommendedName>
        <fullName evidence="9">Cytochrome P450</fullName>
    </recommendedName>
</protein>
<dbReference type="PANTHER" id="PTHR24300:SF375">
    <property type="entry name" value="CYTOCHROME P450 FAMILY"/>
    <property type="match status" value="1"/>
</dbReference>
<evidence type="ECO:0000256" key="3">
    <source>
        <dbReference type="ARBA" id="ARBA00023004"/>
    </source>
</evidence>
<dbReference type="InterPro" id="IPR050182">
    <property type="entry name" value="Cytochrome_P450_fam2"/>
</dbReference>
<dbReference type="SUPFAM" id="SSF48264">
    <property type="entry name" value="Cytochrome P450"/>
    <property type="match status" value="1"/>
</dbReference>
<dbReference type="GO" id="GO:0006082">
    <property type="term" value="P:organic acid metabolic process"/>
    <property type="evidence" value="ECO:0007669"/>
    <property type="project" value="TreeGrafter"/>
</dbReference>
<feature type="non-terminal residue" evidence="7">
    <location>
        <position position="167"/>
    </location>
</feature>
<name>A0AAV5TTE1_9BILA</name>
<evidence type="ECO:0000256" key="4">
    <source>
        <dbReference type="ARBA" id="ARBA00023033"/>
    </source>
</evidence>
<feature type="non-terminal residue" evidence="7">
    <location>
        <position position="1"/>
    </location>
</feature>
<evidence type="ECO:0008006" key="9">
    <source>
        <dbReference type="Google" id="ProtNLM"/>
    </source>
</evidence>
<dbReference type="InterPro" id="IPR001128">
    <property type="entry name" value="Cyt_P450"/>
</dbReference>
<reference evidence="7" key="1">
    <citation type="submission" date="2023-10" db="EMBL/GenBank/DDBJ databases">
        <title>Genome assembly of Pristionchus species.</title>
        <authorList>
            <person name="Yoshida K."/>
            <person name="Sommer R.J."/>
        </authorList>
    </citation>
    <scope>NUCLEOTIDE SEQUENCE</scope>
    <source>
        <strain evidence="7">RS0144</strain>
    </source>
</reference>
<evidence type="ECO:0000313" key="8">
    <source>
        <dbReference type="Proteomes" id="UP001432027"/>
    </source>
</evidence>
<dbReference type="Pfam" id="PF00067">
    <property type="entry name" value="p450"/>
    <property type="match status" value="1"/>
</dbReference>
<accession>A0AAV5TTE1</accession>